<reference evidence="3" key="1">
    <citation type="submission" date="2016-11" db="EMBL/GenBank/DDBJ databases">
        <authorList>
            <person name="Varghese N."/>
            <person name="Submissions S."/>
        </authorList>
    </citation>
    <scope>NUCLEOTIDE SEQUENCE [LARGE SCALE GENOMIC DNA]</scope>
    <source>
        <strain evidence="3">DSM 15449</strain>
    </source>
</reference>
<protein>
    <submittedName>
        <fullName evidence="2">Glyoxylase, beta-lactamase superfamily II</fullName>
    </submittedName>
</protein>
<dbReference type="RefSeq" id="WP_073032068.1">
    <property type="nucleotide sequence ID" value="NZ_FQXJ01000020.1"/>
</dbReference>
<dbReference type="SMART" id="SM00849">
    <property type="entry name" value="Lactamase_B"/>
    <property type="match status" value="1"/>
</dbReference>
<dbReference type="Pfam" id="PF00753">
    <property type="entry name" value="Lactamase_B"/>
    <property type="match status" value="1"/>
</dbReference>
<dbReference type="STRING" id="1121420.SAMN02746098_04307"/>
<dbReference type="Pfam" id="PF21221">
    <property type="entry name" value="B_lactamase-like_C"/>
    <property type="match status" value="1"/>
</dbReference>
<evidence type="ECO:0000259" key="1">
    <source>
        <dbReference type="SMART" id="SM00849"/>
    </source>
</evidence>
<dbReference type="SUPFAM" id="SSF56281">
    <property type="entry name" value="Metallo-hydrolase/oxidoreductase"/>
    <property type="match status" value="1"/>
</dbReference>
<dbReference type="InterPro" id="IPR036388">
    <property type="entry name" value="WH-like_DNA-bd_sf"/>
</dbReference>
<keyword evidence="3" id="KW-1185">Reference proteome</keyword>
<dbReference type="AlphaFoldDB" id="A0A1M6C804"/>
<dbReference type="EMBL" id="FQXJ01000020">
    <property type="protein sequence ID" value="SHI57053.1"/>
    <property type="molecule type" value="Genomic_DNA"/>
</dbReference>
<dbReference type="InterPro" id="IPR048933">
    <property type="entry name" value="B_lactamase-like_C"/>
</dbReference>
<dbReference type="CDD" id="cd07725">
    <property type="entry name" value="TTHA1429-like_MBL-fold"/>
    <property type="match status" value="1"/>
</dbReference>
<organism evidence="2 3">
    <name type="scientific">Desulfosporosinus lacus DSM 15449</name>
    <dbReference type="NCBI Taxonomy" id="1121420"/>
    <lineage>
        <taxon>Bacteria</taxon>
        <taxon>Bacillati</taxon>
        <taxon>Bacillota</taxon>
        <taxon>Clostridia</taxon>
        <taxon>Eubacteriales</taxon>
        <taxon>Desulfitobacteriaceae</taxon>
        <taxon>Desulfosporosinus</taxon>
    </lineage>
</organism>
<name>A0A1M6C804_9FIRM</name>
<sequence>MIVIYEALGIYKVKLPLPFRLNHVNCYAVKGSLGWWLIDAGLSREATVEGWMQFFEEHSIKPTDIKGIYLTHFHPDHYGCSGWLQCFSGAPVYIGEIDAELIKHYWKSENSFDALDALFRENGMPNDMVKETMGSVNDIIRFTSPHAELTTLKAGQVVTIGDFDYQVILTQGHSDGHICYYNVNHGVLLSGDHLLPEISSNISLWPQTDVYPNPNPLDNFLHALDSIRSLNCKMALPSHGKPFSTIEERISQLEAHHEARLQEIKSCTGAGATAYQVCKQVFRQDLSYHELRFAMTETLAHLEYLMYKSELKKTEEDGVRIFRISS</sequence>
<dbReference type="PANTHER" id="PTHR23131:SF4">
    <property type="entry name" value="METALLO-BETA-LACTAMASE SUPERFAMILY POTEIN"/>
    <property type="match status" value="1"/>
</dbReference>
<dbReference type="Proteomes" id="UP000183954">
    <property type="component" value="Unassembled WGS sequence"/>
</dbReference>
<dbReference type="InterPro" id="IPR001279">
    <property type="entry name" value="Metallo-B-lactamas"/>
</dbReference>
<dbReference type="InterPro" id="IPR036866">
    <property type="entry name" value="RibonucZ/Hydroxyglut_hydro"/>
</dbReference>
<dbReference type="Gene3D" id="3.60.15.10">
    <property type="entry name" value="Ribonuclease Z/Hydroxyacylglutathione hydrolase-like"/>
    <property type="match status" value="1"/>
</dbReference>
<accession>A0A1M6C804</accession>
<dbReference type="InterPro" id="IPR050662">
    <property type="entry name" value="Sec-metab_biosynth-thioest"/>
</dbReference>
<gene>
    <name evidence="2" type="ORF">SAMN02746098_04307</name>
</gene>
<evidence type="ECO:0000313" key="3">
    <source>
        <dbReference type="Proteomes" id="UP000183954"/>
    </source>
</evidence>
<feature type="domain" description="Metallo-beta-lactamase" evidence="1">
    <location>
        <begin position="23"/>
        <end position="239"/>
    </location>
</feature>
<dbReference type="PANTHER" id="PTHR23131">
    <property type="entry name" value="ENDORIBONUCLEASE LACTB2"/>
    <property type="match status" value="1"/>
</dbReference>
<dbReference type="Gene3D" id="1.10.10.10">
    <property type="entry name" value="Winged helix-like DNA-binding domain superfamily/Winged helix DNA-binding domain"/>
    <property type="match status" value="1"/>
</dbReference>
<evidence type="ECO:0000313" key="2">
    <source>
        <dbReference type="EMBL" id="SHI57053.1"/>
    </source>
</evidence>
<proteinExistence type="predicted"/>